<sequence>MVSEIDEYVQKNMKLNHIPGASLAIAKGDGTFYAKGYGTASDGKGITATTPMPIASLSKSMTALAVLQLADLGRIDLDAPYVSYVPDIKPADERVTRITIRHLLNQTSGLNDKTNPDMTRPTPFRKLEEVASSLNGVKLAADPGKTYSYHNPLDQLLALLVERVSGQRFSDYLHDHVFGPLGMKDTFNVSATEQINANPAIPAGHYVLLGKPVAKEEPSWFIGGPAGVVSTAEDMAKWMRAQYDAKLLSPGLLKQYHAAGEQGPYGMGWLASDEPDVGRTISHSGILWTYKSEETIDLDQRLGIAMMFDAGLNAFIDYSAFVRGIADIMDGGKAEVSAVNSRNAETVLMALMAATVLWGGFSLYRQIKHRNRAAMSRRKLIFAAIRALLPMLILALLSPIVTFIGGGRVLPWQGIWMTLPSVMLWLGLLSLAGIASFVCRCVLYRKTRRGSGISA</sequence>
<evidence type="ECO:0000259" key="2">
    <source>
        <dbReference type="Pfam" id="PF00144"/>
    </source>
</evidence>
<dbReference type="Proteomes" id="UP000680638">
    <property type="component" value="Unassembled WGS sequence"/>
</dbReference>
<evidence type="ECO:0000313" key="4">
    <source>
        <dbReference type="Proteomes" id="UP000680638"/>
    </source>
</evidence>
<dbReference type="InterPro" id="IPR001466">
    <property type="entry name" value="Beta-lactam-related"/>
</dbReference>
<feature type="domain" description="Beta-lactamase-related" evidence="2">
    <location>
        <begin position="5"/>
        <end position="308"/>
    </location>
</feature>
<feature type="transmembrane region" description="Helical" evidence="1">
    <location>
        <begin position="422"/>
        <end position="443"/>
    </location>
</feature>
<name>A0ABQ4M257_9BACL</name>
<evidence type="ECO:0000313" key="3">
    <source>
        <dbReference type="EMBL" id="GIO69228.1"/>
    </source>
</evidence>
<accession>A0ABQ4M257</accession>
<dbReference type="GO" id="GO:0016787">
    <property type="term" value="F:hydrolase activity"/>
    <property type="evidence" value="ECO:0007669"/>
    <property type="project" value="UniProtKB-KW"/>
</dbReference>
<gene>
    <name evidence="3" type="ORF">J21TS3_40490</name>
</gene>
<reference evidence="3 4" key="1">
    <citation type="submission" date="2021-03" db="EMBL/GenBank/DDBJ databases">
        <title>Antimicrobial resistance genes in bacteria isolated from Japanese honey, and their potential for conferring macrolide and lincosamide resistance in the American foulbrood pathogen Paenibacillus larvae.</title>
        <authorList>
            <person name="Okamoto M."/>
            <person name="Kumagai M."/>
            <person name="Kanamori H."/>
            <person name="Takamatsu D."/>
        </authorList>
    </citation>
    <scope>NUCLEOTIDE SEQUENCE [LARGE SCALE GENOMIC DNA]</scope>
    <source>
        <strain evidence="3 4">J21TS3</strain>
    </source>
</reference>
<keyword evidence="1" id="KW-0812">Transmembrane</keyword>
<keyword evidence="1" id="KW-0472">Membrane</keyword>
<dbReference type="PANTHER" id="PTHR46825:SF9">
    <property type="entry name" value="BETA-LACTAMASE-RELATED DOMAIN-CONTAINING PROTEIN"/>
    <property type="match status" value="1"/>
</dbReference>
<dbReference type="EMBL" id="BORW01000028">
    <property type="protein sequence ID" value="GIO69228.1"/>
    <property type="molecule type" value="Genomic_DNA"/>
</dbReference>
<evidence type="ECO:0000256" key="1">
    <source>
        <dbReference type="SAM" id="Phobius"/>
    </source>
</evidence>
<keyword evidence="4" id="KW-1185">Reference proteome</keyword>
<dbReference type="InterPro" id="IPR050491">
    <property type="entry name" value="AmpC-like"/>
</dbReference>
<proteinExistence type="predicted"/>
<keyword evidence="1" id="KW-1133">Transmembrane helix</keyword>
<dbReference type="PANTHER" id="PTHR46825">
    <property type="entry name" value="D-ALANYL-D-ALANINE-CARBOXYPEPTIDASE/ENDOPEPTIDASE AMPH"/>
    <property type="match status" value="1"/>
</dbReference>
<dbReference type="SUPFAM" id="SSF56601">
    <property type="entry name" value="beta-lactamase/transpeptidase-like"/>
    <property type="match status" value="1"/>
</dbReference>
<comment type="caution">
    <text evidence="3">The sequence shown here is derived from an EMBL/GenBank/DDBJ whole genome shotgun (WGS) entry which is preliminary data.</text>
</comment>
<keyword evidence="3" id="KW-0378">Hydrolase</keyword>
<dbReference type="Pfam" id="PF00144">
    <property type="entry name" value="Beta-lactamase"/>
    <property type="match status" value="1"/>
</dbReference>
<organism evidence="3 4">
    <name type="scientific">Paenibacillus cookii</name>
    <dbReference type="NCBI Taxonomy" id="157839"/>
    <lineage>
        <taxon>Bacteria</taxon>
        <taxon>Bacillati</taxon>
        <taxon>Bacillota</taxon>
        <taxon>Bacilli</taxon>
        <taxon>Bacillales</taxon>
        <taxon>Paenibacillaceae</taxon>
        <taxon>Paenibacillus</taxon>
    </lineage>
</organism>
<protein>
    <submittedName>
        <fullName evidence="3">Serine hydrolase</fullName>
    </submittedName>
</protein>
<dbReference type="InterPro" id="IPR012338">
    <property type="entry name" value="Beta-lactam/transpept-like"/>
</dbReference>
<feature type="transmembrane region" description="Helical" evidence="1">
    <location>
        <begin position="347"/>
        <end position="364"/>
    </location>
</feature>
<dbReference type="Gene3D" id="3.40.710.10">
    <property type="entry name" value="DD-peptidase/beta-lactamase superfamily"/>
    <property type="match status" value="1"/>
</dbReference>
<feature type="transmembrane region" description="Helical" evidence="1">
    <location>
        <begin position="385"/>
        <end position="410"/>
    </location>
</feature>